<evidence type="ECO:0000256" key="1">
    <source>
        <dbReference type="SAM" id="Phobius"/>
    </source>
</evidence>
<gene>
    <name evidence="2" type="ORF">FOA19_05725</name>
</gene>
<organism evidence="2 3">
    <name type="scientific">Rufibacter hautae</name>
    <dbReference type="NCBI Taxonomy" id="2595005"/>
    <lineage>
        <taxon>Bacteria</taxon>
        <taxon>Pseudomonadati</taxon>
        <taxon>Bacteroidota</taxon>
        <taxon>Cytophagia</taxon>
        <taxon>Cytophagales</taxon>
        <taxon>Hymenobacteraceae</taxon>
        <taxon>Rufibacter</taxon>
    </lineage>
</organism>
<comment type="caution">
    <text evidence="2">The sequence shown here is derived from an EMBL/GenBank/DDBJ whole genome shotgun (WGS) entry which is preliminary data.</text>
</comment>
<accession>A0A5B6THL0</accession>
<name>A0A5B6THL0_9BACT</name>
<dbReference type="OrthoDB" id="1275201at2"/>
<keyword evidence="3" id="KW-1185">Reference proteome</keyword>
<feature type="transmembrane region" description="Helical" evidence="1">
    <location>
        <begin position="34"/>
        <end position="54"/>
    </location>
</feature>
<dbReference type="Proteomes" id="UP000324133">
    <property type="component" value="Unassembled WGS sequence"/>
</dbReference>
<dbReference type="RefSeq" id="WP_149089801.1">
    <property type="nucleotide sequence ID" value="NZ_VKKY01000001.1"/>
</dbReference>
<evidence type="ECO:0000313" key="3">
    <source>
        <dbReference type="Proteomes" id="UP000324133"/>
    </source>
</evidence>
<dbReference type="EMBL" id="VKKY01000001">
    <property type="protein sequence ID" value="KAA3440164.1"/>
    <property type="molecule type" value="Genomic_DNA"/>
</dbReference>
<evidence type="ECO:0000313" key="2">
    <source>
        <dbReference type="EMBL" id="KAA3440164.1"/>
    </source>
</evidence>
<proteinExistence type="predicted"/>
<keyword evidence="1" id="KW-0472">Membrane</keyword>
<reference evidence="2 3" key="1">
    <citation type="submission" date="2019-07" db="EMBL/GenBank/DDBJ databases">
        <title>Rufibacter sp. nov., isolated from lake sediment.</title>
        <authorList>
            <person name="Qu J.-H."/>
        </authorList>
    </citation>
    <scope>NUCLEOTIDE SEQUENCE [LARGE SCALE GENOMIC DNA]</scope>
    <source>
        <strain evidence="2 3">NBS58-1</strain>
    </source>
</reference>
<keyword evidence="1" id="KW-0812">Transmembrane</keyword>
<keyword evidence="1" id="KW-1133">Transmembrane helix</keyword>
<dbReference type="AlphaFoldDB" id="A0A5B6THL0"/>
<sequence length="161" mass="18478">MKLKKRQRRTLILLFVVLVGVVVPFIPPLAVIEVFFLIIPFAVVFISTLIFLIVSLRSSTIKTEKALFTFSILPTFIISQLVAGVAVDKVQRFRSEGIIMEIHQIRNSLGEAPVSYDTSLGIAYRRLRDKNHYVISYSRGFMVTEEFDSERSTWKSYGWND</sequence>
<protein>
    <submittedName>
        <fullName evidence="2">Uncharacterized protein</fullName>
    </submittedName>
</protein>
<feature type="transmembrane region" description="Helical" evidence="1">
    <location>
        <begin position="66"/>
        <end position="87"/>
    </location>
</feature>